<dbReference type="InterPro" id="IPR036179">
    <property type="entry name" value="Ig-like_dom_sf"/>
</dbReference>
<dbReference type="SUPFAM" id="SSF48726">
    <property type="entry name" value="Immunoglobulin"/>
    <property type="match status" value="1"/>
</dbReference>
<evidence type="ECO:0000259" key="6">
    <source>
        <dbReference type="PROSITE" id="PS50923"/>
    </source>
</evidence>
<dbReference type="PROSITE" id="PS50092">
    <property type="entry name" value="TSP1"/>
    <property type="match status" value="4"/>
</dbReference>
<keyword evidence="3" id="KW-0768">Sushi</keyword>
<proteinExistence type="predicted"/>
<dbReference type="PANTHER" id="PTHR15031:SF6">
    <property type="entry name" value="CARTILAGE INTERMEDIATE LAYER PROTEIN 1-LIKE ISOFORM X1"/>
    <property type="match status" value="1"/>
</dbReference>
<dbReference type="eggNOG" id="ENOG502QQ8H">
    <property type="taxonomic scope" value="Eukaryota"/>
</dbReference>
<dbReference type="SMART" id="SM00408">
    <property type="entry name" value="IGc2"/>
    <property type="match status" value="1"/>
</dbReference>
<dbReference type="FunFam" id="2.20.100.10:FF:000007">
    <property type="entry name" value="Thrombospondin 1"/>
    <property type="match status" value="3"/>
</dbReference>
<evidence type="ECO:0000259" key="5">
    <source>
        <dbReference type="PROSITE" id="PS50835"/>
    </source>
</evidence>
<dbReference type="CDD" id="cd00033">
    <property type="entry name" value="CCP"/>
    <property type="match status" value="1"/>
</dbReference>
<evidence type="ECO:0000256" key="3">
    <source>
        <dbReference type="PROSITE-ProRule" id="PRU00302"/>
    </source>
</evidence>
<dbReference type="InterPro" id="IPR000884">
    <property type="entry name" value="TSP1_rpt"/>
</dbReference>
<dbReference type="EMBL" id="GG666629">
    <property type="protein sequence ID" value="EEN47547.1"/>
    <property type="molecule type" value="Genomic_DNA"/>
</dbReference>
<dbReference type="InParanoid" id="C3ZIU6"/>
<dbReference type="Pfam" id="PF23599">
    <property type="entry name" value="CILP_C"/>
    <property type="match status" value="2"/>
</dbReference>
<dbReference type="Pfam" id="PF23591">
    <property type="entry name" value="CILP"/>
    <property type="match status" value="1"/>
</dbReference>
<name>C3ZIU6_BRAFL</name>
<keyword evidence="2 3" id="KW-1015">Disulfide bond</keyword>
<dbReference type="Gene3D" id="2.20.100.10">
    <property type="entry name" value="Thrombospondin type-1 (TSP1) repeat"/>
    <property type="match status" value="4"/>
</dbReference>
<dbReference type="InterPro" id="IPR039675">
    <property type="entry name" value="CILP1/CILP2"/>
</dbReference>
<dbReference type="SUPFAM" id="SSF57535">
    <property type="entry name" value="Complement control module/SCR domain"/>
    <property type="match status" value="1"/>
</dbReference>
<dbReference type="Gene3D" id="2.10.70.10">
    <property type="entry name" value="Complement Module, domain 1"/>
    <property type="match status" value="1"/>
</dbReference>
<reference evidence="7" key="1">
    <citation type="journal article" date="2008" name="Nature">
        <title>The amphioxus genome and the evolution of the chordate karyotype.</title>
        <authorList>
            <consortium name="US DOE Joint Genome Institute (JGI-PGF)"/>
            <person name="Putnam N.H."/>
            <person name="Butts T."/>
            <person name="Ferrier D.E.K."/>
            <person name="Furlong R.F."/>
            <person name="Hellsten U."/>
            <person name="Kawashima T."/>
            <person name="Robinson-Rechavi M."/>
            <person name="Shoguchi E."/>
            <person name="Terry A."/>
            <person name="Yu J.-K."/>
            <person name="Benito-Gutierrez E.L."/>
            <person name="Dubchak I."/>
            <person name="Garcia-Fernandez J."/>
            <person name="Gibson-Brown J.J."/>
            <person name="Grigoriev I.V."/>
            <person name="Horton A.C."/>
            <person name="de Jong P.J."/>
            <person name="Jurka J."/>
            <person name="Kapitonov V.V."/>
            <person name="Kohara Y."/>
            <person name="Kuroki Y."/>
            <person name="Lindquist E."/>
            <person name="Lucas S."/>
            <person name="Osoegawa K."/>
            <person name="Pennacchio L.A."/>
            <person name="Salamov A.A."/>
            <person name="Satou Y."/>
            <person name="Sauka-Spengler T."/>
            <person name="Schmutz J."/>
            <person name="Shin-I T."/>
            <person name="Toyoda A."/>
            <person name="Bronner-Fraser M."/>
            <person name="Fujiyama A."/>
            <person name="Holland L.Z."/>
            <person name="Holland P.W.H."/>
            <person name="Satoh N."/>
            <person name="Rokhsar D.S."/>
        </authorList>
    </citation>
    <scope>NUCLEOTIDE SEQUENCE [LARGE SCALE GENOMIC DNA]</scope>
    <source>
        <strain evidence="7">S238N-H82</strain>
        <tissue evidence="7">Testes</tissue>
    </source>
</reference>
<comment type="caution">
    <text evidence="3">Lacks conserved residue(s) required for the propagation of feature annotation.</text>
</comment>
<dbReference type="PROSITE" id="PS50835">
    <property type="entry name" value="IG_LIKE"/>
    <property type="match status" value="1"/>
</dbReference>
<feature type="domain" description="Sushi" evidence="6">
    <location>
        <begin position="112"/>
        <end position="173"/>
    </location>
</feature>
<dbReference type="InterPro" id="IPR036383">
    <property type="entry name" value="TSP1_rpt_sf"/>
</dbReference>
<dbReference type="Pfam" id="PF13927">
    <property type="entry name" value="Ig_3"/>
    <property type="match status" value="1"/>
</dbReference>
<dbReference type="Gene3D" id="2.60.40.10">
    <property type="entry name" value="Immunoglobulins"/>
    <property type="match status" value="1"/>
</dbReference>
<feature type="disulfide bond" evidence="3">
    <location>
        <begin position="144"/>
        <end position="171"/>
    </location>
</feature>
<dbReference type="SUPFAM" id="SSF82895">
    <property type="entry name" value="TSP-1 type 1 repeat"/>
    <property type="match status" value="4"/>
</dbReference>
<dbReference type="PANTHER" id="PTHR15031">
    <property type="entry name" value="CARTILAGE INTERMEDIATE LAYER PROTEIN CLIP"/>
    <property type="match status" value="1"/>
</dbReference>
<dbReference type="InterPro" id="IPR035976">
    <property type="entry name" value="Sushi/SCR/CCP_sf"/>
</dbReference>
<dbReference type="InterPro" id="IPR056258">
    <property type="entry name" value="CILP-1/2_C"/>
</dbReference>
<evidence type="ECO:0000256" key="4">
    <source>
        <dbReference type="SAM" id="SignalP"/>
    </source>
</evidence>
<evidence type="ECO:0000256" key="1">
    <source>
        <dbReference type="ARBA" id="ARBA00022737"/>
    </source>
</evidence>
<evidence type="ECO:0008006" key="8">
    <source>
        <dbReference type="Google" id="ProtNLM"/>
    </source>
</evidence>
<dbReference type="SMART" id="SM00209">
    <property type="entry name" value="TSP1"/>
    <property type="match status" value="4"/>
</dbReference>
<dbReference type="InterPro" id="IPR013783">
    <property type="entry name" value="Ig-like_fold"/>
</dbReference>
<dbReference type="SMART" id="SM00409">
    <property type="entry name" value="IG"/>
    <property type="match status" value="1"/>
</dbReference>
<dbReference type="InterPro" id="IPR003599">
    <property type="entry name" value="Ig_sub"/>
</dbReference>
<dbReference type="PROSITE" id="PS50923">
    <property type="entry name" value="SUSHI"/>
    <property type="match status" value="2"/>
</dbReference>
<dbReference type="SMART" id="SM00032">
    <property type="entry name" value="CCP"/>
    <property type="match status" value="1"/>
</dbReference>
<dbReference type="PRINTS" id="PR01705">
    <property type="entry name" value="TSP1REPEAT"/>
</dbReference>
<dbReference type="InterPro" id="IPR007110">
    <property type="entry name" value="Ig-like_dom"/>
</dbReference>
<evidence type="ECO:0000256" key="2">
    <source>
        <dbReference type="ARBA" id="ARBA00023157"/>
    </source>
</evidence>
<feature type="chain" id="PRO_5002936460" description="Ig-like domain-containing protein" evidence="4">
    <location>
        <begin position="23"/>
        <end position="1353"/>
    </location>
</feature>
<keyword evidence="1" id="KW-0677">Repeat</keyword>
<evidence type="ECO:0000313" key="7">
    <source>
        <dbReference type="EMBL" id="EEN47547.1"/>
    </source>
</evidence>
<gene>
    <name evidence="7" type="ORF">BRAFLDRAFT_92765</name>
</gene>
<protein>
    <recommendedName>
        <fullName evidence="8">Ig-like domain-containing protein</fullName>
    </recommendedName>
</protein>
<feature type="signal peptide" evidence="4">
    <location>
        <begin position="1"/>
        <end position="22"/>
    </location>
</feature>
<feature type="domain" description="Sushi" evidence="6">
    <location>
        <begin position="36"/>
        <end position="91"/>
    </location>
</feature>
<dbReference type="Pfam" id="PF00090">
    <property type="entry name" value="TSP_1"/>
    <property type="match status" value="4"/>
</dbReference>
<dbReference type="InterPro" id="IPR056256">
    <property type="entry name" value="CILP-1/2_b-sand_dom2"/>
</dbReference>
<keyword evidence="4" id="KW-0732">Signal</keyword>
<sequence length="1353" mass="146079">MRVIICFLAPLALMLNVSPATGEVTCKALQFPGVTTRCNWRPNSAGRYTVNTVCELSCNEGCVKVKDGGTWTQCRGKPGRWRGSRGLRCDFDGGWSDWSPWSDCSVTCGVGKPCQGPPSNPDGYPSNCPDQPSYPAGHVCTFTCPDGYVMIGCAAKQLCKNGQWAGENLECAREVIDQDGGWSDWSPWSACSVTCGVGTQTRDRSCTNPAPAHGGAECDGDTQETRECDSGVSCEIDGGWSDWSPWSACSVTCGVGTQTRDRSCTNPAPVNGGAECDGDAEETQDCDSGVSCPVDGGWSDWSPWSACSVTCGVGTQTRDRSCTNPAPANGGAECDGDTQETRECDSGVSCANCGGTCVVGTRDPVTCECGCQTHVLTATVRNTKNAPLQGATIHYADRPYITLGTTDATVAPIITQHPESRSRLVGQDVTFCCEAHGSPEPDAEDYEWFRNGDILDKSVYGYSNQLTLTNLALSDAGEYRCRANSDAGAGYSESALLQIYASATDSYNADPSPEYIQLPADCVQPDGTRLYNVGKCDYKPCVGSSYNSGQCNDTVKYCSAGGTLQAQAIDCGSYTINIMAISSCECLECGDPVTYVRGILLGGPTNTPVVNADILVNGVPSGFTTFSGTFTLEIPPNTKRLAVTFKDIYKDFVETTKILDFVEGESVYHRVHIRERAEPMVMSSEMTSTVDLGTVPGKAPIGQLEIPGNSFYTKDGQQYSGTVQASISFIDPRNLSNVQDMQSDFTFVDQEGQEQQLETFGMFSLDFADGSGNELEVAGTVTVFLNENEVNFAAAEPGHEVKLWSLNPETGRWEEESTVTQTPIGKRRKRQQSFTWNGNIRVTRRNYNVDWWIKAGQRCYSKVRVCQARSAPTAQVDNVNVEFVVVNTDLDQGNQRFARFYNARTSASGTGGACVEGWCRPGSVTYVSATQGTTQYDAASALDLGFSPPGGYTRGNNNKAFSTTLTHGNSGPSYRSESTCRNAPISDNHYKFYGDEVSGLVEINTIPYNPTDNRLRPNYLSWYPTEDPAQKKSCFMKVRVTGANENLRARVVSRVGTHAANRGTEYGRREDDVVPAGAAVKGTCIEYKCTGDVWTTGPNGRPFRDPAADVDFTSVELGFLRDDGSPANCNRVAVNNNFETLDTITTLTVNTLYGAPPPDNTDMSRFRFYDSQNDLGQTFGIYKATGPGDTSTEYGRREDDVVPAGAAVKGTCIEYKCTGDVWTTGPNGRPFRDPAADVDFTSVELGFLRDDGSPANCNRVAVNNNFETLDTITTLTVNTLYGAPPPDNTDMSRFRFYDSQNDLGQTFGIYKATGPGDTSKQTAYQQCLAGTSSGPGSTTLAPDNNWFVHFDCA</sequence>
<accession>C3ZIU6</accession>
<dbReference type="InterPro" id="IPR000436">
    <property type="entry name" value="Sushi_SCR_CCP_dom"/>
</dbReference>
<feature type="domain" description="Ig-like" evidence="5">
    <location>
        <begin position="412"/>
        <end position="498"/>
    </location>
</feature>
<organism>
    <name type="scientific">Branchiostoma floridae</name>
    <name type="common">Florida lancelet</name>
    <name type="synonym">Amphioxus</name>
    <dbReference type="NCBI Taxonomy" id="7739"/>
    <lineage>
        <taxon>Eukaryota</taxon>
        <taxon>Metazoa</taxon>
        <taxon>Chordata</taxon>
        <taxon>Cephalochordata</taxon>
        <taxon>Leptocardii</taxon>
        <taxon>Amphioxiformes</taxon>
        <taxon>Branchiostomatidae</taxon>
        <taxon>Branchiostoma</taxon>
    </lineage>
</organism>
<dbReference type="Pfam" id="PF23708">
    <property type="entry name" value="CILP_5th"/>
    <property type="match status" value="1"/>
</dbReference>
<dbReference type="InterPro" id="IPR003598">
    <property type="entry name" value="Ig_sub2"/>
</dbReference>
<dbReference type="InterPro" id="IPR056255">
    <property type="entry name" value="CILP-1/2_dom"/>
</dbReference>